<accession>A0A2N9LKK2</accession>
<protein>
    <submittedName>
        <fullName evidence="1">Uncharacterized protein</fullName>
    </submittedName>
</protein>
<name>A0A2N9LKK2_9BACT</name>
<dbReference type="Proteomes" id="UP000239735">
    <property type="component" value="Unassembled WGS sequence"/>
</dbReference>
<evidence type="ECO:0000313" key="2">
    <source>
        <dbReference type="Proteomes" id="UP000239735"/>
    </source>
</evidence>
<gene>
    <name evidence="1" type="ORF">SBA5_400064</name>
</gene>
<evidence type="ECO:0000313" key="1">
    <source>
        <dbReference type="EMBL" id="SPE23653.1"/>
    </source>
</evidence>
<proteinExistence type="predicted"/>
<sequence length="281" mass="31581">MAKLLALAGYKIEGKHAAAIVVEWFPSYAPRFFTGRQSPGVVESIIARAKDTMGEISKSRLHLHGLNGRDSITAIWKVLFSPTLREHFGSDRSLKWTEKLIANFAEGNQTAFSAQYKSLIPEVNAVMSICPEYSMSNPPWSMVSIDMLLGMIPWVTPAFDKGFAILLENGSALEKRFGEVLSFAFFLRGGPGDSKGTAFRVCAPTNPVRASAEHWLMRGYLVRRQQGFHATLAPDEAGRTFSLHRYTDQHGIEKDVFFETTDSFGREEEDFREFLQDEIQF</sequence>
<dbReference type="EMBL" id="OKRB01000098">
    <property type="protein sequence ID" value="SPE23653.1"/>
    <property type="molecule type" value="Genomic_DNA"/>
</dbReference>
<reference evidence="2" key="1">
    <citation type="submission" date="2018-02" db="EMBL/GenBank/DDBJ databases">
        <authorList>
            <person name="Hausmann B."/>
        </authorList>
    </citation>
    <scope>NUCLEOTIDE SEQUENCE [LARGE SCALE GENOMIC DNA]</scope>
    <source>
        <strain evidence="2">Peat soil MAG SbA5</strain>
    </source>
</reference>
<dbReference type="AlphaFoldDB" id="A0A2N9LKK2"/>
<organism evidence="1 2">
    <name type="scientific">Candidatus Sulfuritelmatomonas gaucii</name>
    <dbReference type="NCBI Taxonomy" id="2043161"/>
    <lineage>
        <taxon>Bacteria</taxon>
        <taxon>Pseudomonadati</taxon>
        <taxon>Acidobacteriota</taxon>
        <taxon>Terriglobia</taxon>
        <taxon>Terriglobales</taxon>
        <taxon>Acidobacteriaceae</taxon>
        <taxon>Candidatus Sulfuritelmatomonas</taxon>
    </lineage>
</organism>